<evidence type="ECO:0000313" key="2">
    <source>
        <dbReference type="Proteomes" id="UP001301582"/>
    </source>
</evidence>
<organism evidence="1 2">
    <name type="scientific">Roseobacter phage CRP-118</name>
    <dbReference type="NCBI Taxonomy" id="3072843"/>
    <lineage>
        <taxon>Viruses</taxon>
        <taxon>Duplodnaviria</taxon>
        <taxon>Heunggongvirae</taxon>
        <taxon>Uroviricota</taxon>
        <taxon>Caudoviricetes</taxon>
        <taxon>Autographivirales</taxon>
        <taxon>Autographivirales incertae sedis</taxon>
        <taxon>Shangxiadianvirus</taxon>
        <taxon>Shangxiadianvirus CRP118</taxon>
    </lineage>
</organism>
<accession>A0AAX4G2L9</accession>
<keyword evidence="2" id="KW-1185">Reference proteome</keyword>
<gene>
    <name evidence="1" type="ORF">CRP118_gp40</name>
</gene>
<proteinExistence type="predicted"/>
<dbReference type="EMBL" id="OR420741">
    <property type="protein sequence ID" value="WOZ55671.1"/>
    <property type="molecule type" value="Genomic_DNA"/>
</dbReference>
<name>A0AAX4G2L9_9CAUD</name>
<protein>
    <submittedName>
        <fullName evidence="1">Uncharacterized protein</fullName>
    </submittedName>
</protein>
<reference evidence="1 2" key="1">
    <citation type="submission" date="2023-08" db="EMBL/GenBank/DDBJ databases">
        <authorList>
            <person name="Du S."/>
            <person name="Wu Z."/>
            <person name="Wu Y."/>
            <person name="Yang M."/>
            <person name="Shao J."/>
            <person name="Liu H."/>
            <person name="Zhao Y."/>
            <person name="Zhang Z."/>
        </authorList>
    </citation>
    <scope>NUCLEOTIDE SEQUENCE [LARGE SCALE GENOMIC DNA]</scope>
</reference>
<sequence>MITSYLQKWLLGAGSLLVVILGAFFKGAASARQKQAQKQAENYIKTRERIDEAATTKRDADDAREWLRNRNK</sequence>
<dbReference type="Proteomes" id="UP001301582">
    <property type="component" value="Segment"/>
</dbReference>
<evidence type="ECO:0000313" key="1">
    <source>
        <dbReference type="EMBL" id="WOZ55671.1"/>
    </source>
</evidence>